<dbReference type="KEGG" id="pvs:A1sIA79_01720"/>
<dbReference type="InterPro" id="IPR021491">
    <property type="entry name" value="DUF3145"/>
</dbReference>
<dbReference type="AlphaFoldDB" id="A0AAC9YWZ2"/>
<evidence type="ECO:0000313" key="1">
    <source>
        <dbReference type="EMBL" id="ASY16966.1"/>
    </source>
</evidence>
<sequence length="161" mass="18242">MHDKRYAGLITIHSAPSPLRQHIEWGLNAILGITHEYSWRDQPLATGTLRTIIEYRAPLGTAAKIATALKNWHYLRFEVQEFCSQGAEFFRFTPELGIHRAFTDGTGSILICENVIRKSLASFDDVEIRENLEAALGSAWDLALEPMRGVDLQEVHRLRAI</sequence>
<dbReference type="EMBL" id="CP016774">
    <property type="protein sequence ID" value="ASY16966.1"/>
    <property type="molecule type" value="Genomic_DNA"/>
</dbReference>
<evidence type="ECO:0000313" key="3">
    <source>
        <dbReference type="Proteomes" id="UP000217177"/>
    </source>
</evidence>
<dbReference type="Proteomes" id="UP000217194">
    <property type="component" value="Chromosome"/>
</dbReference>
<organism evidence="2 4">
    <name type="scientific">Candidatus Planktophila versatilis</name>
    <dbReference type="NCBI Taxonomy" id="1884905"/>
    <lineage>
        <taxon>Bacteria</taxon>
        <taxon>Bacillati</taxon>
        <taxon>Actinomycetota</taxon>
        <taxon>Actinomycetes</taxon>
        <taxon>Candidatus Nanopelagicales</taxon>
        <taxon>Candidatus Nanopelagicaceae</taxon>
        <taxon>Candidatus Planktophila</taxon>
    </lineage>
</organism>
<evidence type="ECO:0000313" key="4">
    <source>
        <dbReference type="Proteomes" id="UP000217194"/>
    </source>
</evidence>
<dbReference type="Proteomes" id="UP000217177">
    <property type="component" value="Chromosome"/>
</dbReference>
<reference evidence="3 4" key="1">
    <citation type="submission" date="2016-07" db="EMBL/GenBank/DDBJ databases">
        <title>High microdiversification within the ubiquitous acI lineage of Actinobacteria.</title>
        <authorList>
            <person name="Neuenschwander S.M."/>
            <person name="Salcher M."/>
            <person name="Ghai R."/>
            <person name="Pernthaler J."/>
        </authorList>
    </citation>
    <scope>NUCLEOTIDE SEQUENCE [LARGE SCALE GENOMIC DNA]</scope>
    <source>
        <strain evidence="1">MMS-IA-79</strain>
        <strain evidence="2">MMS-IIB-76</strain>
    </source>
</reference>
<accession>A0AAC9YWZ2</accession>
<dbReference type="RefSeq" id="WP_095674522.1">
    <property type="nucleotide sequence ID" value="NZ_CP016774.1"/>
</dbReference>
<dbReference type="Pfam" id="PF11343">
    <property type="entry name" value="DUF3145"/>
    <property type="match status" value="1"/>
</dbReference>
<proteinExistence type="predicted"/>
<evidence type="ECO:0000313" key="2">
    <source>
        <dbReference type="EMBL" id="ASY22324.1"/>
    </source>
</evidence>
<dbReference type="EMBL" id="CP016778">
    <property type="protein sequence ID" value="ASY22324.1"/>
    <property type="molecule type" value="Genomic_DNA"/>
</dbReference>
<keyword evidence="3" id="KW-1185">Reference proteome</keyword>
<gene>
    <name evidence="1" type="ORF">A1sIA79_01720</name>
    <name evidence="2" type="ORF">A1sIIB76_01750</name>
</gene>
<protein>
    <submittedName>
        <fullName evidence="2">DUF3145 domain-containing protein</fullName>
    </submittedName>
</protein>
<name>A0AAC9YWZ2_9ACTN</name>